<organism evidence="4 5">
    <name type="scientific">Anditalea andensis</name>
    <dbReference type="NCBI Taxonomy" id="1048983"/>
    <lineage>
        <taxon>Bacteria</taxon>
        <taxon>Pseudomonadati</taxon>
        <taxon>Bacteroidota</taxon>
        <taxon>Cytophagia</taxon>
        <taxon>Cytophagales</taxon>
        <taxon>Cytophagaceae</taxon>
        <taxon>Anditalea</taxon>
    </lineage>
</organism>
<dbReference type="OrthoDB" id="9796171at2"/>
<dbReference type="RefSeq" id="WP_035072151.1">
    <property type="nucleotide sequence ID" value="NZ_JMIH01000014.1"/>
</dbReference>
<keyword evidence="2" id="KW-0012">Acyltransferase</keyword>
<dbReference type="PROSITE" id="PS51186">
    <property type="entry name" value="GNAT"/>
    <property type="match status" value="1"/>
</dbReference>
<dbReference type="PANTHER" id="PTHR43420:SF47">
    <property type="entry name" value="N-ACETYLTRANSFERASE DOMAIN-CONTAINING PROTEIN"/>
    <property type="match status" value="1"/>
</dbReference>
<dbReference type="EMBL" id="JMIH01000014">
    <property type="protein sequence ID" value="KEO75125.1"/>
    <property type="molecule type" value="Genomic_DNA"/>
</dbReference>
<dbReference type="Pfam" id="PF13673">
    <property type="entry name" value="Acetyltransf_10"/>
    <property type="match status" value="1"/>
</dbReference>
<comment type="caution">
    <text evidence="4">The sequence shown here is derived from an EMBL/GenBank/DDBJ whole genome shotgun (WGS) entry which is preliminary data.</text>
</comment>
<feature type="domain" description="N-acetyltransferase" evidence="3">
    <location>
        <begin position="3"/>
        <end position="145"/>
    </location>
</feature>
<dbReference type="InterPro" id="IPR016181">
    <property type="entry name" value="Acyl_CoA_acyltransferase"/>
</dbReference>
<keyword evidence="1 4" id="KW-0808">Transferase</keyword>
<dbReference type="eggNOG" id="COG2153">
    <property type="taxonomic scope" value="Bacteria"/>
</dbReference>
<dbReference type="SUPFAM" id="SSF55729">
    <property type="entry name" value="Acyl-CoA N-acyltransferases (Nat)"/>
    <property type="match status" value="1"/>
</dbReference>
<evidence type="ECO:0000256" key="1">
    <source>
        <dbReference type="ARBA" id="ARBA00022679"/>
    </source>
</evidence>
<dbReference type="GO" id="GO:0016747">
    <property type="term" value="F:acyltransferase activity, transferring groups other than amino-acyl groups"/>
    <property type="evidence" value="ECO:0007669"/>
    <property type="project" value="InterPro"/>
</dbReference>
<dbReference type="STRING" id="1048983.EL17_05495"/>
<protein>
    <submittedName>
        <fullName evidence="4">GNAT family acetyltransferase</fullName>
    </submittedName>
</protein>
<dbReference type="Gene3D" id="3.40.630.30">
    <property type="match status" value="1"/>
</dbReference>
<dbReference type="AlphaFoldDB" id="A0A074L3X5"/>
<evidence type="ECO:0000256" key="2">
    <source>
        <dbReference type="ARBA" id="ARBA00023315"/>
    </source>
</evidence>
<dbReference type="PANTHER" id="PTHR43420">
    <property type="entry name" value="ACETYLTRANSFERASE"/>
    <property type="match status" value="1"/>
</dbReference>
<dbReference type="CDD" id="cd04301">
    <property type="entry name" value="NAT_SF"/>
    <property type="match status" value="1"/>
</dbReference>
<proteinExistence type="predicted"/>
<gene>
    <name evidence="4" type="ORF">EL17_05495</name>
</gene>
<evidence type="ECO:0000259" key="3">
    <source>
        <dbReference type="PROSITE" id="PS51186"/>
    </source>
</evidence>
<evidence type="ECO:0000313" key="5">
    <source>
        <dbReference type="Proteomes" id="UP000027821"/>
    </source>
</evidence>
<dbReference type="Proteomes" id="UP000027821">
    <property type="component" value="Unassembled WGS sequence"/>
</dbReference>
<sequence>MNIEVTKIRTEEALTALFNIRQEVFVIEQNVAPDEEYDEYEETSTHFLALYDGIPAGTARWRYTDNGVKLERFAVLKEYRGFGIGKALVEAVIEDIAREETAKGQLLYMHAQLPAVPLYERFDFKKDGEKFSECNIEHYKMKRYL</sequence>
<keyword evidence="5" id="KW-1185">Reference proteome</keyword>
<dbReference type="InterPro" id="IPR050680">
    <property type="entry name" value="YpeA/RimI_acetyltransf"/>
</dbReference>
<name>A0A074L3X5_9BACT</name>
<dbReference type="InterPro" id="IPR000182">
    <property type="entry name" value="GNAT_dom"/>
</dbReference>
<reference evidence="4 5" key="1">
    <citation type="submission" date="2014-04" db="EMBL/GenBank/DDBJ databases">
        <title>Characterization and application of a salt tolerant electro-active bacterium.</title>
        <authorList>
            <person name="Yang L."/>
            <person name="Wei S."/>
            <person name="Tay Q.X.M."/>
        </authorList>
    </citation>
    <scope>NUCLEOTIDE SEQUENCE [LARGE SCALE GENOMIC DNA]</scope>
    <source>
        <strain evidence="4 5">LY1</strain>
    </source>
</reference>
<evidence type="ECO:0000313" key="4">
    <source>
        <dbReference type="EMBL" id="KEO75125.1"/>
    </source>
</evidence>
<accession>A0A074L3X5</accession>